<keyword evidence="6 9" id="KW-1133">Transmembrane helix</keyword>
<accession>A0A077M1F1</accession>
<dbReference type="OrthoDB" id="9808136at2"/>
<dbReference type="EMBL" id="CAJB01000160">
    <property type="protein sequence ID" value="CCH78034.1"/>
    <property type="molecule type" value="Genomic_DNA"/>
</dbReference>
<dbReference type="PANTHER" id="PTHR32196:SF71">
    <property type="entry name" value="AUTOINDUCER 2 IMPORT SYSTEM PERMEASE PROTEIN LSRD"/>
    <property type="match status" value="1"/>
</dbReference>
<evidence type="ECO:0000256" key="6">
    <source>
        <dbReference type="ARBA" id="ARBA00022989"/>
    </source>
</evidence>
<evidence type="ECO:0000256" key="8">
    <source>
        <dbReference type="ARBA" id="ARBA00039381"/>
    </source>
</evidence>
<evidence type="ECO:0000256" key="7">
    <source>
        <dbReference type="ARBA" id="ARBA00023136"/>
    </source>
</evidence>
<dbReference type="AlphaFoldDB" id="A0A077M1F1"/>
<feature type="transmembrane region" description="Helical" evidence="9">
    <location>
        <begin position="213"/>
        <end position="237"/>
    </location>
</feature>
<organism evidence="10 11">
    <name type="scientific">Nostocoides japonicum T1-X7</name>
    <dbReference type="NCBI Taxonomy" id="1194083"/>
    <lineage>
        <taxon>Bacteria</taxon>
        <taxon>Bacillati</taxon>
        <taxon>Actinomycetota</taxon>
        <taxon>Actinomycetes</taxon>
        <taxon>Micrococcales</taxon>
        <taxon>Intrasporangiaceae</taxon>
        <taxon>Nostocoides</taxon>
    </lineage>
</organism>
<feature type="transmembrane region" description="Helical" evidence="9">
    <location>
        <begin position="268"/>
        <end position="286"/>
    </location>
</feature>
<evidence type="ECO:0000313" key="11">
    <source>
        <dbReference type="Proteomes" id="UP000035721"/>
    </source>
</evidence>
<dbReference type="Proteomes" id="UP000035721">
    <property type="component" value="Unassembled WGS sequence"/>
</dbReference>
<feature type="transmembrane region" description="Helical" evidence="9">
    <location>
        <begin position="124"/>
        <end position="143"/>
    </location>
</feature>
<keyword evidence="4" id="KW-0997">Cell inner membrane</keyword>
<proteinExistence type="predicted"/>
<comment type="caution">
    <text evidence="10">The sequence shown here is derived from an EMBL/GenBank/DDBJ whole genome shotgun (WGS) entry which is preliminary data.</text>
</comment>
<protein>
    <recommendedName>
        <fullName evidence="8">Autoinducer 2 import system permease protein LsrD</fullName>
    </recommendedName>
</protein>
<keyword evidence="2" id="KW-0813">Transport</keyword>
<feature type="transmembrane region" description="Helical" evidence="9">
    <location>
        <begin position="12"/>
        <end position="32"/>
    </location>
</feature>
<keyword evidence="5 9" id="KW-0812">Transmembrane</keyword>
<dbReference type="GO" id="GO:0005886">
    <property type="term" value="C:plasma membrane"/>
    <property type="evidence" value="ECO:0007669"/>
    <property type="project" value="UniProtKB-SubCell"/>
</dbReference>
<evidence type="ECO:0000256" key="2">
    <source>
        <dbReference type="ARBA" id="ARBA00022448"/>
    </source>
</evidence>
<sequence>MTAISLGQRRRLPAWGAILGALLVLELGYFSVTNRNFFGGGTGMLTQIELFIPTGILAMGLALVILTGNIDLSAGAIASLSSVVVGTQLESGTVIGAIVVALVVSTVIGLVNGLIVAHLGIDSLLVTLATQFIASSLAVSLAGDNPPQDFASLFLTLGRGTVAGVPVALLIFAVVAAVVALLVGRSRFGRRLVLIGHNAEAARYSGIRVARTTVGVFTVSGLIAGIAGIVLAAYFNAGRSDSGMALLLPAITCVVLGGVDIFGGKGRVGEVVVAVLLLGFLTQGLLNSGFSSLATTMVTGLLLIVALVVKIAFEVRSDPSVLASTADRLRRRFAPRRPAADHG</sequence>
<dbReference type="CDD" id="cd06579">
    <property type="entry name" value="TM_PBP1_transp_AraH_like"/>
    <property type="match status" value="1"/>
</dbReference>
<comment type="subcellular location">
    <subcellularLocation>
        <location evidence="1">Cell membrane</location>
        <topology evidence="1">Multi-pass membrane protein</topology>
    </subcellularLocation>
</comment>
<feature type="transmembrane region" description="Helical" evidence="9">
    <location>
        <begin position="243"/>
        <end position="261"/>
    </location>
</feature>
<dbReference type="Pfam" id="PF02653">
    <property type="entry name" value="BPD_transp_2"/>
    <property type="match status" value="1"/>
</dbReference>
<keyword evidence="11" id="KW-1185">Reference proteome</keyword>
<evidence type="ECO:0000256" key="1">
    <source>
        <dbReference type="ARBA" id="ARBA00004651"/>
    </source>
</evidence>
<dbReference type="PANTHER" id="PTHR32196">
    <property type="entry name" value="ABC TRANSPORTER PERMEASE PROTEIN YPHD-RELATED-RELATED"/>
    <property type="match status" value="1"/>
</dbReference>
<keyword evidence="3" id="KW-1003">Cell membrane</keyword>
<keyword evidence="7 9" id="KW-0472">Membrane</keyword>
<gene>
    <name evidence="10" type="ORF">BN12_2420017</name>
</gene>
<evidence type="ECO:0000313" key="10">
    <source>
        <dbReference type="EMBL" id="CCH78034.1"/>
    </source>
</evidence>
<feature type="transmembrane region" description="Helical" evidence="9">
    <location>
        <begin position="163"/>
        <end position="183"/>
    </location>
</feature>
<name>A0A077M1F1_9MICO</name>
<feature type="transmembrane region" description="Helical" evidence="9">
    <location>
        <begin position="95"/>
        <end position="117"/>
    </location>
</feature>
<dbReference type="RefSeq" id="WP_048554966.1">
    <property type="nucleotide sequence ID" value="NZ_HF570958.1"/>
</dbReference>
<dbReference type="InterPro" id="IPR001851">
    <property type="entry name" value="ABC_transp_permease"/>
</dbReference>
<evidence type="ECO:0000256" key="4">
    <source>
        <dbReference type="ARBA" id="ARBA00022519"/>
    </source>
</evidence>
<evidence type="ECO:0000256" key="3">
    <source>
        <dbReference type="ARBA" id="ARBA00022475"/>
    </source>
</evidence>
<dbReference type="STRING" id="1194083.BN12_2420017"/>
<feature type="transmembrane region" description="Helical" evidence="9">
    <location>
        <begin position="72"/>
        <end position="89"/>
    </location>
</feature>
<evidence type="ECO:0000256" key="9">
    <source>
        <dbReference type="SAM" id="Phobius"/>
    </source>
</evidence>
<feature type="transmembrane region" description="Helical" evidence="9">
    <location>
        <begin position="292"/>
        <end position="313"/>
    </location>
</feature>
<feature type="transmembrane region" description="Helical" evidence="9">
    <location>
        <begin position="44"/>
        <end position="65"/>
    </location>
</feature>
<evidence type="ECO:0000256" key="5">
    <source>
        <dbReference type="ARBA" id="ARBA00022692"/>
    </source>
</evidence>
<reference evidence="10 11" key="1">
    <citation type="journal article" date="2013" name="ISME J.">
        <title>A metabolic model for members of the genus Tetrasphaera involved in enhanced biological phosphorus removal.</title>
        <authorList>
            <person name="Kristiansen R."/>
            <person name="Nguyen H.T.T."/>
            <person name="Saunders A.M."/>
            <person name="Nielsen J.L."/>
            <person name="Wimmer R."/>
            <person name="Le V.Q."/>
            <person name="McIlroy S.J."/>
            <person name="Petrovski S."/>
            <person name="Seviour R.J."/>
            <person name="Calteau A."/>
            <person name="Nielsen K.L."/>
            <person name="Nielsen P.H."/>
        </authorList>
    </citation>
    <scope>NUCLEOTIDE SEQUENCE [LARGE SCALE GENOMIC DNA]</scope>
    <source>
        <strain evidence="10 11">T1-X7</strain>
    </source>
</reference>
<dbReference type="GO" id="GO:0022857">
    <property type="term" value="F:transmembrane transporter activity"/>
    <property type="evidence" value="ECO:0007669"/>
    <property type="project" value="InterPro"/>
</dbReference>